<evidence type="ECO:0000313" key="2">
    <source>
        <dbReference type="EMBL" id="EKO33104.1"/>
    </source>
</evidence>
<dbReference type="Gene3D" id="3.90.1580.10">
    <property type="entry name" value="paralog of FGE (formylglycine-generating enzyme)"/>
    <property type="match status" value="1"/>
</dbReference>
<dbReference type="SUPFAM" id="SSF56436">
    <property type="entry name" value="C-type lectin-like"/>
    <property type="match status" value="1"/>
</dbReference>
<dbReference type="GO" id="GO:0120147">
    <property type="term" value="F:formylglycine-generating oxidase activity"/>
    <property type="evidence" value="ECO:0007669"/>
    <property type="project" value="TreeGrafter"/>
</dbReference>
<feature type="domain" description="Sulfatase-modifying factor enzyme-like" evidence="1">
    <location>
        <begin position="247"/>
        <end position="455"/>
    </location>
</feature>
<name>A0A0E2BCU9_9LEPT</name>
<dbReference type="PANTHER" id="PTHR23150">
    <property type="entry name" value="SULFATASE MODIFYING FACTOR 1, 2"/>
    <property type="match status" value="1"/>
</dbReference>
<dbReference type="Proteomes" id="UP000006329">
    <property type="component" value="Unassembled WGS sequence"/>
</dbReference>
<dbReference type="InterPro" id="IPR042095">
    <property type="entry name" value="SUMF_sf"/>
</dbReference>
<comment type="caution">
    <text evidence="2">The sequence shown here is derived from an EMBL/GenBank/DDBJ whole genome shotgun (WGS) entry which is preliminary data.</text>
</comment>
<sequence>MPKLKIESRPLRQKRTIGTMMFNSIPKLKRLIGILLVFSLGSFAQAQEKEESSLNTRMIPLWKGEVEAVYSGKGKVKIRIRKGSIFYGKEEEEIKTILGKKNQYTVLQKNPEKEIGSFHIRQISVSYQTDLEGKKASEIELYGSFTANAGVPERLLTAGTFIQDYKQEIAYIEPGAFFTEDRRRTRPAKQFRHPKDGKEMVFVSGGYEQNGELFYESMGFFLHGQGNEPSEDNYNPFYFKPERGNLQDISSFYIDKYEVTNQEYSKFLKETNTPPPPHWKEGKYPIGKEHHPVNGITYREAEAYARWCGKRLPTEMEWEKAARGTGITWRINQDESYSFFPNTLEYPFGNDFDSSLCNTLESKRMDTISVYELAKKSASPYGAIGMCGNVAEWTSSDYLPYQGHSLKRSAFGKMHKVIRGGSFSSTKEESTTYFRSFGGIPNLKTDRRAGIRLVWDLPGK</sequence>
<organism evidence="2 3">
    <name type="scientific">Leptospira santarosai str. MOR084</name>
    <dbReference type="NCBI Taxonomy" id="1049984"/>
    <lineage>
        <taxon>Bacteria</taxon>
        <taxon>Pseudomonadati</taxon>
        <taxon>Spirochaetota</taxon>
        <taxon>Spirochaetia</taxon>
        <taxon>Leptospirales</taxon>
        <taxon>Leptospiraceae</taxon>
        <taxon>Leptospira</taxon>
    </lineage>
</organism>
<dbReference type="EMBL" id="AHON02000059">
    <property type="protein sequence ID" value="EKO33104.1"/>
    <property type="molecule type" value="Genomic_DNA"/>
</dbReference>
<dbReference type="InterPro" id="IPR051043">
    <property type="entry name" value="Sulfatase_Mod_Factor_Kinase"/>
</dbReference>
<proteinExistence type="predicted"/>
<gene>
    <name evidence="2" type="ORF">LEP1GSC179_3718</name>
</gene>
<keyword evidence="3" id="KW-1185">Reference proteome</keyword>
<evidence type="ECO:0000259" key="1">
    <source>
        <dbReference type="Pfam" id="PF03781"/>
    </source>
</evidence>
<dbReference type="InterPro" id="IPR016187">
    <property type="entry name" value="CTDL_fold"/>
</dbReference>
<dbReference type="PANTHER" id="PTHR23150:SF19">
    <property type="entry name" value="FORMYLGLYCINE-GENERATING ENZYME"/>
    <property type="match status" value="1"/>
</dbReference>
<accession>A0A0E2BCU9</accession>
<evidence type="ECO:0000313" key="3">
    <source>
        <dbReference type="Proteomes" id="UP000006329"/>
    </source>
</evidence>
<protein>
    <submittedName>
        <fullName evidence="2">Formylglycine-generating sulfatase enzyme</fullName>
    </submittedName>
</protein>
<dbReference type="InterPro" id="IPR005532">
    <property type="entry name" value="SUMF_dom"/>
</dbReference>
<reference evidence="2" key="1">
    <citation type="submission" date="2012-10" db="EMBL/GenBank/DDBJ databases">
        <authorList>
            <person name="Harkins D.M."/>
            <person name="Durkin A.S."/>
            <person name="Brinkac L.M."/>
            <person name="Haft D.H."/>
            <person name="Selengut J.D."/>
            <person name="Sanka R."/>
            <person name="DePew J."/>
            <person name="Purushe J."/>
            <person name="Matthias M.A."/>
            <person name="Vinetz J.M."/>
            <person name="Sutton G.G."/>
            <person name="Nierman W.C."/>
            <person name="Fouts D.E."/>
        </authorList>
    </citation>
    <scope>NUCLEOTIDE SEQUENCE [LARGE SCALE GENOMIC DNA]</scope>
    <source>
        <strain evidence="2">MOR084</strain>
    </source>
</reference>
<dbReference type="AlphaFoldDB" id="A0A0E2BCU9"/>
<dbReference type="Pfam" id="PF03781">
    <property type="entry name" value="FGE-sulfatase"/>
    <property type="match status" value="1"/>
</dbReference>